<keyword evidence="2" id="KW-0812">Transmembrane</keyword>
<dbReference type="EMBL" id="CP003653">
    <property type="protein sequence ID" value="AFZ34318.1"/>
    <property type="molecule type" value="Genomic_DNA"/>
</dbReference>
<name>K9XP61_STAC7</name>
<dbReference type="KEGG" id="scs:Sta7437_0724"/>
<keyword evidence="2" id="KW-0472">Membrane</keyword>
<dbReference type="RefSeq" id="WP_015191991.1">
    <property type="nucleotide sequence ID" value="NC_019748.1"/>
</dbReference>
<gene>
    <name evidence="3" type="ordered locus">Sta7437_0724</name>
</gene>
<protein>
    <submittedName>
        <fullName evidence="3">Uncharacterized protein</fullName>
    </submittedName>
</protein>
<reference evidence="4" key="1">
    <citation type="journal article" date="2013" name="Proc. Natl. Acad. Sci. U.S.A.">
        <title>Improving the coverage of the cyanobacterial phylum using diversity-driven genome sequencing.</title>
        <authorList>
            <person name="Shih P.M."/>
            <person name="Wu D."/>
            <person name="Latifi A."/>
            <person name="Axen S.D."/>
            <person name="Fewer D.P."/>
            <person name="Talla E."/>
            <person name="Calteau A."/>
            <person name="Cai F."/>
            <person name="Tandeau de Marsac N."/>
            <person name="Rippka R."/>
            <person name="Herdman M."/>
            <person name="Sivonen K."/>
            <person name="Coursin T."/>
            <person name="Laurent T."/>
            <person name="Goodwin L."/>
            <person name="Nolan M."/>
            <person name="Davenport K.W."/>
            <person name="Han C.S."/>
            <person name="Rubin E.M."/>
            <person name="Eisen J.A."/>
            <person name="Woyke T."/>
            <person name="Gugger M."/>
            <person name="Kerfeld C.A."/>
        </authorList>
    </citation>
    <scope>NUCLEOTIDE SEQUENCE [LARGE SCALE GENOMIC DNA]</scope>
    <source>
        <strain evidence="4">ATCC 29371 / PCC 7437</strain>
    </source>
</reference>
<dbReference type="Proteomes" id="UP000010473">
    <property type="component" value="Chromosome"/>
</dbReference>
<keyword evidence="1" id="KW-0175">Coiled coil</keyword>
<feature type="transmembrane region" description="Helical" evidence="2">
    <location>
        <begin position="237"/>
        <end position="255"/>
    </location>
</feature>
<evidence type="ECO:0000256" key="2">
    <source>
        <dbReference type="SAM" id="Phobius"/>
    </source>
</evidence>
<dbReference type="InterPro" id="IPR047709">
    <property type="entry name" value="HpsJ-like"/>
</dbReference>
<dbReference type="AlphaFoldDB" id="K9XP61"/>
<dbReference type="eggNOG" id="COG3206">
    <property type="taxonomic scope" value="Bacteria"/>
</dbReference>
<dbReference type="NCBIfam" id="NF038305">
    <property type="entry name" value="HpsJ_fam"/>
    <property type="match status" value="1"/>
</dbReference>
<accession>K9XP61</accession>
<feature type="transmembrane region" description="Helical" evidence="2">
    <location>
        <begin position="12"/>
        <end position="36"/>
    </location>
</feature>
<dbReference type="STRING" id="111780.Sta7437_0724"/>
<evidence type="ECO:0000313" key="3">
    <source>
        <dbReference type="EMBL" id="AFZ34318.1"/>
    </source>
</evidence>
<evidence type="ECO:0000256" key="1">
    <source>
        <dbReference type="SAM" id="Coils"/>
    </source>
</evidence>
<feature type="transmembrane region" description="Helical" evidence="2">
    <location>
        <begin position="88"/>
        <end position="109"/>
    </location>
</feature>
<sequence length="271" mass="30055">MNNTSTSQFTSLCLKIVGLILIISALLDYLTLAIPFQPLDSQWQISFTGQIVDRGIVPMVGISFILVAVWIEATLSNTPKKSGFDVKLPVFILASLLGLLFLLLVPLHLNNLRLASDNAINQIQQGADQAETRIKEQYDQLNALAQDPQRLQQLEAQLKQIDQAISSGKVEGQTLNPQQLQRLQETQQQFQNFRELAKNPEALEARLSELQTQLRDQKLEREGRAKTEAIKQGLRTGLSSLMLAIGYIVIGWLGLKGFGGTSLSPKKAPVR</sequence>
<dbReference type="PATRIC" id="fig|111780.3.peg.753"/>
<keyword evidence="2" id="KW-1133">Transmembrane helix</keyword>
<organism evidence="3 4">
    <name type="scientific">Stanieria cyanosphaera (strain ATCC 29371 / PCC 7437)</name>
    <dbReference type="NCBI Taxonomy" id="111780"/>
    <lineage>
        <taxon>Bacteria</taxon>
        <taxon>Bacillati</taxon>
        <taxon>Cyanobacteriota</taxon>
        <taxon>Cyanophyceae</taxon>
        <taxon>Pleurocapsales</taxon>
        <taxon>Dermocarpellaceae</taxon>
        <taxon>Stanieria</taxon>
    </lineage>
</organism>
<dbReference type="HOGENOM" id="CLU_093778_0_0_3"/>
<dbReference type="OrthoDB" id="532366at2"/>
<feature type="coiled-coil region" evidence="1">
    <location>
        <begin position="120"/>
        <end position="171"/>
    </location>
</feature>
<keyword evidence="4" id="KW-1185">Reference proteome</keyword>
<proteinExistence type="predicted"/>
<evidence type="ECO:0000313" key="4">
    <source>
        <dbReference type="Proteomes" id="UP000010473"/>
    </source>
</evidence>